<gene>
    <name evidence="9" type="ORF">rCG_59216</name>
</gene>
<dbReference type="SMART" id="SM00214">
    <property type="entry name" value="VWC"/>
    <property type="match status" value="2"/>
</dbReference>
<dbReference type="SMART" id="SM00041">
    <property type="entry name" value="CT"/>
    <property type="match status" value="1"/>
</dbReference>
<dbReference type="Pfam" id="PF00007">
    <property type="entry name" value="Cys_knot"/>
    <property type="match status" value="1"/>
</dbReference>
<feature type="region of interest" description="Disordered" evidence="6">
    <location>
        <begin position="1"/>
        <end position="25"/>
    </location>
</feature>
<keyword evidence="3" id="KW-0677">Repeat</keyword>
<feature type="disulfide bond" evidence="5">
    <location>
        <begin position="186"/>
        <end position="240"/>
    </location>
</feature>
<name>A6K7R8_RAT</name>
<feature type="disulfide bond" evidence="5">
    <location>
        <begin position="190"/>
        <end position="242"/>
    </location>
</feature>
<evidence type="ECO:0000259" key="8">
    <source>
        <dbReference type="PROSITE" id="PS50184"/>
    </source>
</evidence>
<dbReference type="PROSITE" id="PS01185">
    <property type="entry name" value="CTCK_1"/>
    <property type="match status" value="1"/>
</dbReference>
<evidence type="ECO:0000313" key="9">
    <source>
        <dbReference type="EMBL" id="EDL76611.1"/>
    </source>
</evidence>
<dbReference type="InterPro" id="IPR029034">
    <property type="entry name" value="Cystine-knot_cytokine"/>
</dbReference>
<comment type="subcellular location">
    <subcellularLocation>
        <location evidence="1">Secreted</location>
    </subcellularLocation>
</comment>
<feature type="compositionally biased region" description="Polar residues" evidence="6">
    <location>
        <begin position="1"/>
        <end position="23"/>
    </location>
</feature>
<evidence type="ECO:0000259" key="7">
    <source>
        <dbReference type="PROSITE" id="PS01225"/>
    </source>
</evidence>
<dbReference type="Proteomes" id="UP000234681">
    <property type="component" value="Chromosome 7"/>
</dbReference>
<evidence type="ECO:0000256" key="2">
    <source>
        <dbReference type="ARBA" id="ARBA00022525"/>
    </source>
</evidence>
<dbReference type="GO" id="GO:0005576">
    <property type="term" value="C:extracellular region"/>
    <property type="evidence" value="ECO:0007669"/>
    <property type="project" value="UniProtKB-SubCell"/>
</dbReference>
<dbReference type="PANTHER" id="PTHR47246:SF1">
    <property type="entry name" value="MUCIN-19"/>
    <property type="match status" value="1"/>
</dbReference>
<evidence type="ECO:0000256" key="5">
    <source>
        <dbReference type="PROSITE-ProRule" id="PRU00039"/>
    </source>
</evidence>
<dbReference type="EMBL" id="CH474027">
    <property type="protein sequence ID" value="EDL76611.1"/>
    <property type="molecule type" value="Genomic_DNA"/>
</dbReference>
<evidence type="ECO:0000256" key="1">
    <source>
        <dbReference type="ARBA" id="ARBA00004613"/>
    </source>
</evidence>
<keyword evidence="2" id="KW-0964">Secreted</keyword>
<proteinExistence type="predicted"/>
<feature type="domain" description="VWFC" evidence="8">
    <location>
        <begin position="30"/>
        <end position="96"/>
    </location>
</feature>
<dbReference type="InterPro" id="IPR006208">
    <property type="entry name" value="Glyco_hormone_CN"/>
</dbReference>
<dbReference type="PROSITE" id="PS01225">
    <property type="entry name" value="CTCK_2"/>
    <property type="match status" value="1"/>
</dbReference>
<dbReference type="InterPro" id="IPR006207">
    <property type="entry name" value="Cys_knot_C"/>
</dbReference>
<dbReference type="PANTHER" id="PTHR47246">
    <property type="entry name" value="MUCIN-19"/>
    <property type="match status" value="1"/>
</dbReference>
<dbReference type="Gene3D" id="2.10.90.10">
    <property type="entry name" value="Cystine-knot cytokines"/>
    <property type="match status" value="1"/>
</dbReference>
<keyword evidence="4 5" id="KW-1015">Disulfide bond</keyword>
<evidence type="ECO:0000256" key="6">
    <source>
        <dbReference type="SAM" id="MobiDB-lite"/>
    </source>
</evidence>
<accession>A6K7R8</accession>
<protein>
    <submittedName>
        <fullName evidence="9">RCG59216</fullName>
    </submittedName>
</protein>
<reference evidence="10" key="1">
    <citation type="submission" date="2005-09" db="EMBL/GenBank/DDBJ databases">
        <authorList>
            <person name="Mural R.J."/>
            <person name="Li P.W."/>
            <person name="Adams M.D."/>
            <person name="Amanatides P.G."/>
            <person name="Baden-Tillson H."/>
            <person name="Barnstead M."/>
            <person name="Chin S.H."/>
            <person name="Dew I."/>
            <person name="Evans C.A."/>
            <person name="Ferriera S."/>
            <person name="Flanigan M."/>
            <person name="Fosler C."/>
            <person name="Glodek A."/>
            <person name="Gu Z."/>
            <person name="Holt R.A."/>
            <person name="Jennings D."/>
            <person name="Kraft C.L."/>
            <person name="Lu F."/>
            <person name="Nguyen T."/>
            <person name="Nusskern D.R."/>
            <person name="Pfannkoch C.M."/>
            <person name="Sitter C."/>
            <person name="Sutton G.G."/>
            <person name="Venter J.C."/>
            <person name="Wang Z."/>
            <person name="Woodage T."/>
            <person name="Zheng X.H."/>
            <person name="Zhong F."/>
        </authorList>
    </citation>
    <scope>NUCLEOTIDE SEQUENCE [LARGE SCALE GENOMIC DNA]</scope>
    <source>
        <strain>BN</strain>
        <strain evidence="10">Sprague-Dawley</strain>
    </source>
</reference>
<dbReference type="AlphaFoldDB" id="A6K7R8"/>
<comment type="caution">
    <text evidence="5">Lacks conserved residue(s) required for the propagation of feature annotation.</text>
</comment>
<evidence type="ECO:0000313" key="10">
    <source>
        <dbReference type="Proteomes" id="UP000234681"/>
    </source>
</evidence>
<dbReference type="PROSITE" id="PS50184">
    <property type="entry name" value="VWFC_2"/>
    <property type="match status" value="1"/>
</dbReference>
<dbReference type="PROSITE" id="PS01208">
    <property type="entry name" value="VWFC_1"/>
    <property type="match status" value="1"/>
</dbReference>
<feature type="domain" description="CTCK" evidence="7">
    <location>
        <begin position="163"/>
        <end position="247"/>
    </location>
</feature>
<sequence length="252" mass="28089">MPESTSVPPGVTTSPSTSQQVCPSTLPPAPACYGPLGEEKSPGDEWISNCHQCTCTEAQAVDCKPKECPSPPTCKAGEKLVKFKSNDSCCEIGYCEPRTCLFNNTDYSVGSSFDDPNNPCLSYTCSTTGLVAVVQDCPKQTWCAEEDRIYESNKCCYKCKRNCRTTPVNVTIKYNDCRKRIEMARCVGDCKRTVKYNYETFQLENSCSCCREEEYEFREIALDCSNGSTIPYRYRHTTTCSCLDQCEHSTAS</sequence>
<evidence type="ECO:0000256" key="4">
    <source>
        <dbReference type="ARBA" id="ARBA00023157"/>
    </source>
</evidence>
<evidence type="ECO:0000256" key="3">
    <source>
        <dbReference type="ARBA" id="ARBA00022737"/>
    </source>
</evidence>
<organism evidence="9 10">
    <name type="scientific">Rattus norvegicus</name>
    <name type="common">Rat</name>
    <dbReference type="NCBI Taxonomy" id="10116"/>
    <lineage>
        <taxon>Eukaryota</taxon>
        <taxon>Metazoa</taxon>
        <taxon>Chordata</taxon>
        <taxon>Craniata</taxon>
        <taxon>Vertebrata</taxon>
        <taxon>Euteleostomi</taxon>
        <taxon>Mammalia</taxon>
        <taxon>Eutheria</taxon>
        <taxon>Euarchontoglires</taxon>
        <taxon>Glires</taxon>
        <taxon>Rodentia</taxon>
        <taxon>Myomorpha</taxon>
        <taxon>Muroidea</taxon>
        <taxon>Muridae</taxon>
        <taxon>Murinae</taxon>
        <taxon>Rattus</taxon>
    </lineage>
</organism>
<dbReference type="InterPro" id="IPR001007">
    <property type="entry name" value="VWF_dom"/>
</dbReference>